<keyword evidence="1" id="KW-0812">Transmembrane</keyword>
<reference evidence="3" key="1">
    <citation type="submission" date="2016-01" db="EMBL/GenBank/DDBJ databases">
        <authorList>
            <person name="Mitreva M."/>
            <person name="Pepin K.H."/>
            <person name="Mihindukulasuriya K.A."/>
            <person name="Fulton R."/>
            <person name="Fronick C."/>
            <person name="O'Laughlin M."/>
            <person name="Miner T."/>
            <person name="Herter B."/>
            <person name="Rosa B.A."/>
            <person name="Cordes M."/>
            <person name="Tomlinson C."/>
            <person name="Wollam A."/>
            <person name="Palsikar V.B."/>
            <person name="Mardis E.R."/>
            <person name="Wilson R.K."/>
        </authorList>
    </citation>
    <scope>NUCLEOTIDE SEQUENCE [LARGE SCALE GENOMIC DNA]</scope>
    <source>
        <strain evidence="3">MJR7716</strain>
    </source>
</reference>
<dbReference type="EMBL" id="LRQG01000274">
    <property type="protein sequence ID" value="KXA31548.1"/>
    <property type="molecule type" value="Genomic_DNA"/>
</dbReference>
<name>A0A133PRV5_9BACT</name>
<feature type="transmembrane region" description="Helical" evidence="1">
    <location>
        <begin position="7"/>
        <end position="24"/>
    </location>
</feature>
<evidence type="ECO:0000313" key="3">
    <source>
        <dbReference type="Proteomes" id="UP000070533"/>
    </source>
</evidence>
<protein>
    <submittedName>
        <fullName evidence="2">Uncharacterized protein</fullName>
    </submittedName>
</protein>
<keyword evidence="1" id="KW-1133">Transmembrane helix</keyword>
<dbReference type="Proteomes" id="UP000070533">
    <property type="component" value="Unassembled WGS sequence"/>
</dbReference>
<dbReference type="AlphaFoldDB" id="A0A133PRV5"/>
<accession>A0A133PRV5</accession>
<keyword evidence="1" id="KW-0472">Membrane</keyword>
<dbReference type="PATRIC" id="fig|28128.5.peg.2989"/>
<comment type="caution">
    <text evidence="2">The sequence shown here is derived from an EMBL/GenBank/DDBJ whole genome shotgun (WGS) entry which is preliminary data.</text>
</comment>
<sequence length="327" mass="38564">MKKYRACFLSIIILYCYIGLPIYSQNKDTLCIHGDFVCTIGKYLVYCQNSDDTEAIERKLQRLDIRNYRNHSYCIDSTMTSNCLKISDSALIYAKGRNIILWHVPQNAKYIYWHSKQNLPIVNLAQSRNRDYLMVSRIDYEAEEMLLTIMGKKMNILFEKKIKLNGMEIEGAIPISYAIESCFVILVQDKLYLIDCERLKINLITNHCDVFTTSTHSIIYYKFISDDKTRGYELIPSRNEIQEIDRSLEQSLYDCPLTWLFTSRVNDENIPIYYVCGKAYRLEKHNWQEIPKIIIYQDKAISITVPIINGTFQYNWFSFSFLNDSDW</sequence>
<evidence type="ECO:0000256" key="1">
    <source>
        <dbReference type="SAM" id="Phobius"/>
    </source>
</evidence>
<dbReference type="OrthoDB" id="1073427at2"/>
<gene>
    <name evidence="2" type="ORF">HMPREF3226_02899</name>
</gene>
<keyword evidence="3" id="KW-1185">Reference proteome</keyword>
<organism evidence="2 3">
    <name type="scientific">Prevotella corporis</name>
    <dbReference type="NCBI Taxonomy" id="28128"/>
    <lineage>
        <taxon>Bacteria</taxon>
        <taxon>Pseudomonadati</taxon>
        <taxon>Bacteroidota</taxon>
        <taxon>Bacteroidia</taxon>
        <taxon>Bacteroidales</taxon>
        <taxon>Prevotellaceae</taxon>
        <taxon>Prevotella</taxon>
    </lineage>
</organism>
<proteinExistence type="predicted"/>
<evidence type="ECO:0000313" key="2">
    <source>
        <dbReference type="EMBL" id="KXA31548.1"/>
    </source>
</evidence>